<comment type="caution">
    <text evidence="10">The sequence shown here is derived from an EMBL/GenBank/DDBJ whole genome shotgun (WGS) entry which is preliminary data.</text>
</comment>
<keyword evidence="4 8" id="KW-0479">Metal-binding</keyword>
<dbReference type="NCBIfam" id="NF008113">
    <property type="entry name" value="PRK10860.1"/>
    <property type="match status" value="1"/>
</dbReference>
<evidence type="ECO:0000256" key="6">
    <source>
        <dbReference type="ARBA" id="ARBA00022833"/>
    </source>
</evidence>
<evidence type="ECO:0000313" key="11">
    <source>
        <dbReference type="Proteomes" id="UP000215188"/>
    </source>
</evidence>
<evidence type="ECO:0000256" key="5">
    <source>
        <dbReference type="ARBA" id="ARBA00022801"/>
    </source>
</evidence>
<evidence type="ECO:0000256" key="1">
    <source>
        <dbReference type="ARBA" id="ARBA00010669"/>
    </source>
</evidence>
<dbReference type="GO" id="GO:0052717">
    <property type="term" value="F:tRNA-specific adenosine-34 deaminase activity"/>
    <property type="evidence" value="ECO:0007669"/>
    <property type="project" value="UniProtKB-UniRule"/>
</dbReference>
<dbReference type="HAMAP" id="MF_00972">
    <property type="entry name" value="tRNA_aden_deaminase"/>
    <property type="match status" value="1"/>
</dbReference>
<dbReference type="InterPro" id="IPR028883">
    <property type="entry name" value="tRNA_aden_deaminase"/>
</dbReference>
<feature type="active site" description="Proton donor" evidence="8">
    <location>
        <position position="57"/>
    </location>
</feature>
<comment type="similarity">
    <text evidence="1">Belongs to the cytidine and deoxycytidylate deaminase family. ADAT2 subfamily.</text>
</comment>
<feature type="binding site" evidence="8">
    <location>
        <position position="85"/>
    </location>
    <ligand>
        <name>Zn(2+)</name>
        <dbReference type="ChEBI" id="CHEBI:29105"/>
        <note>catalytic</note>
    </ligand>
</feature>
<protein>
    <recommendedName>
        <fullName evidence="8">tRNA-specific adenosine deaminase</fullName>
        <ecNumber evidence="8">3.5.4.33</ecNumber>
    </recommendedName>
</protein>
<dbReference type="GO" id="GO:0002100">
    <property type="term" value="P:tRNA wobble adenosine to inosine editing"/>
    <property type="evidence" value="ECO:0007669"/>
    <property type="project" value="UniProtKB-UniRule"/>
</dbReference>
<keyword evidence="3 8" id="KW-0819">tRNA processing</keyword>
<sequence>MPNEQDAEFMKMALMQAHLGRDAGEVPVGAVLVANQQVIATGHNQPIGQHDPSAHAEIVTLKAAGAALSNYRLPETTLYVTLEPCMMCCGAIMHARVSRLVYGASDAKTGCVHSVMKLFDNTQLNHHTMVEGGVLADECAQVLKDFFKERRTKA</sequence>
<dbReference type="PROSITE" id="PS51747">
    <property type="entry name" value="CYT_DCMP_DEAMINASES_2"/>
    <property type="match status" value="1"/>
</dbReference>
<proteinExistence type="inferred from homology"/>
<evidence type="ECO:0000259" key="9">
    <source>
        <dbReference type="PROSITE" id="PS51747"/>
    </source>
</evidence>
<dbReference type="RefSeq" id="WP_089516699.1">
    <property type="nucleotide sequence ID" value="NZ_NJGG01000003.1"/>
</dbReference>
<dbReference type="Pfam" id="PF14437">
    <property type="entry name" value="MafB19-deam"/>
    <property type="match status" value="1"/>
</dbReference>
<dbReference type="OrthoDB" id="9802676at2"/>
<feature type="binding site" evidence="8">
    <location>
        <position position="55"/>
    </location>
    <ligand>
        <name>Zn(2+)</name>
        <dbReference type="ChEBI" id="CHEBI:29105"/>
        <note>catalytic</note>
    </ligand>
</feature>
<dbReference type="InterPro" id="IPR016193">
    <property type="entry name" value="Cytidine_deaminase-like"/>
</dbReference>
<dbReference type="InterPro" id="IPR002125">
    <property type="entry name" value="CMP_dCMP_dom"/>
</dbReference>
<gene>
    <name evidence="8" type="primary">tadA</name>
    <name evidence="10" type="ORF">AOC33_08895</name>
</gene>
<comment type="cofactor">
    <cofactor evidence="8">
        <name>Zn(2+)</name>
        <dbReference type="ChEBI" id="CHEBI:29105"/>
    </cofactor>
    <text evidence="8">Binds 1 zinc ion per subunit.</text>
</comment>
<dbReference type="InterPro" id="IPR016192">
    <property type="entry name" value="APOBEC/CMP_deaminase_Zn-bd"/>
</dbReference>
<dbReference type="Proteomes" id="UP000215188">
    <property type="component" value="Unassembled WGS sequence"/>
</dbReference>
<dbReference type="SUPFAM" id="SSF53927">
    <property type="entry name" value="Cytidine deaminase-like"/>
    <property type="match status" value="1"/>
</dbReference>
<evidence type="ECO:0000256" key="3">
    <source>
        <dbReference type="ARBA" id="ARBA00022694"/>
    </source>
</evidence>
<dbReference type="PANTHER" id="PTHR11079">
    <property type="entry name" value="CYTOSINE DEAMINASE FAMILY MEMBER"/>
    <property type="match status" value="1"/>
</dbReference>
<feature type="domain" description="CMP/dCMP-type deaminase" evidence="9">
    <location>
        <begin position="4"/>
        <end position="113"/>
    </location>
</feature>
<dbReference type="AlphaFoldDB" id="A0A229FRJ5"/>
<dbReference type="FunFam" id="3.40.140.10:FF:000005">
    <property type="entry name" value="tRNA-specific adenosine deaminase"/>
    <property type="match status" value="1"/>
</dbReference>
<dbReference type="GO" id="GO:0008270">
    <property type="term" value="F:zinc ion binding"/>
    <property type="evidence" value="ECO:0007669"/>
    <property type="project" value="UniProtKB-UniRule"/>
</dbReference>
<dbReference type="EMBL" id="NJGG01000003">
    <property type="protein sequence ID" value="OXL14656.1"/>
    <property type="molecule type" value="Genomic_DNA"/>
</dbReference>
<keyword evidence="6 8" id="KW-0862">Zinc</keyword>
<reference evidence="10 11" key="1">
    <citation type="submission" date="2017-06" db="EMBL/GenBank/DDBJ databases">
        <title>Reclassification of a Polynucleobacter cosmopolitanus strain isolated from tropical Lake Victoria as Polynucleobacter victoriensis comb. nov.</title>
        <authorList>
            <person name="Hahn M.W."/>
        </authorList>
    </citation>
    <scope>NUCLEOTIDE SEQUENCE [LARGE SCALE GENOMIC DNA]</scope>
    <source>
        <strain evidence="10 11">MWH-MoIso2</strain>
    </source>
</reference>
<feature type="binding site" evidence="8">
    <location>
        <position position="88"/>
    </location>
    <ligand>
        <name>Zn(2+)</name>
        <dbReference type="ChEBI" id="CHEBI:29105"/>
        <note>catalytic</note>
    </ligand>
</feature>
<organism evidence="10 11">
    <name type="scientific">Polynucleobacter cosmopolitanus</name>
    <dbReference type="NCBI Taxonomy" id="351345"/>
    <lineage>
        <taxon>Bacteria</taxon>
        <taxon>Pseudomonadati</taxon>
        <taxon>Pseudomonadota</taxon>
        <taxon>Betaproteobacteria</taxon>
        <taxon>Burkholderiales</taxon>
        <taxon>Burkholderiaceae</taxon>
        <taxon>Polynucleobacter</taxon>
    </lineage>
</organism>
<comment type="subunit">
    <text evidence="2 8">Homodimer.</text>
</comment>
<evidence type="ECO:0000313" key="10">
    <source>
        <dbReference type="EMBL" id="OXL14656.1"/>
    </source>
</evidence>
<evidence type="ECO:0000256" key="2">
    <source>
        <dbReference type="ARBA" id="ARBA00011738"/>
    </source>
</evidence>
<keyword evidence="11" id="KW-1185">Reference proteome</keyword>
<dbReference type="CDD" id="cd01285">
    <property type="entry name" value="nucleoside_deaminase"/>
    <property type="match status" value="1"/>
</dbReference>
<comment type="catalytic activity">
    <reaction evidence="7 8">
        <text>adenosine(34) in tRNA + H2O + H(+) = inosine(34) in tRNA + NH4(+)</text>
        <dbReference type="Rhea" id="RHEA:43168"/>
        <dbReference type="Rhea" id="RHEA-COMP:10373"/>
        <dbReference type="Rhea" id="RHEA-COMP:10374"/>
        <dbReference type="ChEBI" id="CHEBI:15377"/>
        <dbReference type="ChEBI" id="CHEBI:15378"/>
        <dbReference type="ChEBI" id="CHEBI:28938"/>
        <dbReference type="ChEBI" id="CHEBI:74411"/>
        <dbReference type="ChEBI" id="CHEBI:82852"/>
        <dbReference type="EC" id="3.5.4.33"/>
    </reaction>
</comment>
<evidence type="ECO:0000256" key="4">
    <source>
        <dbReference type="ARBA" id="ARBA00022723"/>
    </source>
</evidence>
<name>A0A229FRJ5_9BURK</name>
<comment type="function">
    <text evidence="8">Catalyzes the deamination of adenosine to inosine at the wobble position 34 of tRNA(Arg2).</text>
</comment>
<dbReference type="Gene3D" id="3.40.140.10">
    <property type="entry name" value="Cytidine Deaminase, domain 2"/>
    <property type="match status" value="1"/>
</dbReference>
<evidence type="ECO:0000256" key="7">
    <source>
        <dbReference type="ARBA" id="ARBA00048045"/>
    </source>
</evidence>
<accession>A0A229FRJ5</accession>
<dbReference type="PANTHER" id="PTHR11079:SF179">
    <property type="entry name" value="TRNA(ADENINE(34)) DEAMINASE, CHLOROPLASTIC"/>
    <property type="match status" value="1"/>
</dbReference>
<dbReference type="InterPro" id="IPR058535">
    <property type="entry name" value="MafB19-deam"/>
</dbReference>
<dbReference type="EC" id="3.5.4.33" evidence="8"/>
<keyword evidence="5 8" id="KW-0378">Hydrolase</keyword>
<evidence type="ECO:0000256" key="8">
    <source>
        <dbReference type="HAMAP-Rule" id="MF_00972"/>
    </source>
</evidence>
<dbReference type="PROSITE" id="PS00903">
    <property type="entry name" value="CYT_DCMP_DEAMINASES_1"/>
    <property type="match status" value="1"/>
</dbReference>